<accession>A0A8H6HEX7</accession>
<proteinExistence type="predicted"/>
<evidence type="ECO:0000313" key="1">
    <source>
        <dbReference type="EMBL" id="KAF6744982.1"/>
    </source>
</evidence>
<sequence>MSVAQVKWRMMWSMTSVGSGVSVEARGGVTPSSVEMRFMEDLVVNAPSWDIILYKRVLKWIIPFGKVTQLEARTQGDARATHKPRYKASRPIDYEDMSMLPTELMHIICSCLEIRRDVSLFMAACQVFNCIGAERLYKELELDSDMPDSVLLTRTLCSTTASSQLYASCVRSVRFFADADTILSVHTDKSIWRLFQIVGHLRSLEAFSMHFYYTSRWAPRRNVLQPLEMRTGYATAQQVDISLGPMPALRRLQLRGHIRTPRFSPLHNLEELRVLQKIHSTEKLSRILEMVDNSFPRLTTLELHLGPVVDIKVAFDIFTREMPVLGAICIHQSGIDPVDVMDYINRNVAVLPSLAAMSINTSYTYFWSRDELSRVNYIPYWDTWDARRVEAELFAVLLQTTTSRPAFEVIRVGVQNYRRPCGTSSFWEMEYAPDVELEETEFSGRGYGDIGTCDTPGELSYVVMSACITNRVCYMSWRRRRLS</sequence>
<gene>
    <name evidence="1" type="ORF">DFP72DRAFT_856849</name>
</gene>
<organism evidence="1 2">
    <name type="scientific">Ephemerocybe angulata</name>
    <dbReference type="NCBI Taxonomy" id="980116"/>
    <lineage>
        <taxon>Eukaryota</taxon>
        <taxon>Fungi</taxon>
        <taxon>Dikarya</taxon>
        <taxon>Basidiomycota</taxon>
        <taxon>Agaricomycotina</taxon>
        <taxon>Agaricomycetes</taxon>
        <taxon>Agaricomycetidae</taxon>
        <taxon>Agaricales</taxon>
        <taxon>Agaricineae</taxon>
        <taxon>Psathyrellaceae</taxon>
        <taxon>Ephemerocybe</taxon>
    </lineage>
</organism>
<name>A0A8H6HEX7_9AGAR</name>
<evidence type="ECO:0008006" key="3">
    <source>
        <dbReference type="Google" id="ProtNLM"/>
    </source>
</evidence>
<dbReference type="Proteomes" id="UP000521943">
    <property type="component" value="Unassembled WGS sequence"/>
</dbReference>
<reference evidence="1 2" key="1">
    <citation type="submission" date="2020-07" db="EMBL/GenBank/DDBJ databases">
        <title>Comparative genomics of pyrophilous fungi reveals a link between fire events and developmental genes.</title>
        <authorList>
            <consortium name="DOE Joint Genome Institute"/>
            <person name="Steindorff A.S."/>
            <person name="Carver A."/>
            <person name="Calhoun S."/>
            <person name="Stillman K."/>
            <person name="Liu H."/>
            <person name="Lipzen A."/>
            <person name="Pangilinan J."/>
            <person name="Labutti K."/>
            <person name="Bruns T.D."/>
            <person name="Grigoriev I.V."/>
        </authorList>
    </citation>
    <scope>NUCLEOTIDE SEQUENCE [LARGE SCALE GENOMIC DNA]</scope>
    <source>
        <strain evidence="1 2">CBS 144469</strain>
    </source>
</reference>
<protein>
    <recommendedName>
        <fullName evidence="3">F-box domain-containing protein</fullName>
    </recommendedName>
</protein>
<comment type="caution">
    <text evidence="1">The sequence shown here is derived from an EMBL/GenBank/DDBJ whole genome shotgun (WGS) entry which is preliminary data.</text>
</comment>
<evidence type="ECO:0000313" key="2">
    <source>
        <dbReference type="Proteomes" id="UP000521943"/>
    </source>
</evidence>
<keyword evidence="2" id="KW-1185">Reference proteome</keyword>
<dbReference type="EMBL" id="JACGCI010000111">
    <property type="protein sequence ID" value="KAF6744982.1"/>
    <property type="molecule type" value="Genomic_DNA"/>
</dbReference>
<dbReference type="AlphaFoldDB" id="A0A8H6HEX7"/>